<dbReference type="InterPro" id="IPR001242">
    <property type="entry name" value="Condensation_dom"/>
</dbReference>
<dbReference type="PROSITE" id="PS50075">
    <property type="entry name" value="CARRIER"/>
    <property type="match status" value="4"/>
</dbReference>
<evidence type="ECO:0000256" key="3">
    <source>
        <dbReference type="ARBA" id="ARBA00022553"/>
    </source>
</evidence>
<dbReference type="Gene3D" id="3.30.559.30">
    <property type="entry name" value="Nonribosomal peptide synthetase, condensation domain"/>
    <property type="match status" value="5"/>
</dbReference>
<reference evidence="8 9" key="1">
    <citation type="submission" date="2024-09" db="EMBL/GenBank/DDBJ databases">
        <authorList>
            <person name="Lee S.D."/>
        </authorList>
    </citation>
    <scope>NUCLEOTIDE SEQUENCE [LARGE SCALE GENOMIC DNA]</scope>
    <source>
        <strain evidence="8 9">N1-3</strain>
    </source>
</reference>
<feature type="domain" description="Carrier" evidence="7">
    <location>
        <begin position="3093"/>
        <end position="3167"/>
    </location>
</feature>
<name>A0ABV6WZY9_9ACTN</name>
<feature type="domain" description="Carrier" evidence="7">
    <location>
        <begin position="2036"/>
        <end position="2110"/>
    </location>
</feature>
<dbReference type="SUPFAM" id="SSF47336">
    <property type="entry name" value="ACP-like"/>
    <property type="match status" value="4"/>
</dbReference>
<dbReference type="Pfam" id="PF00668">
    <property type="entry name" value="Condensation"/>
    <property type="match status" value="5"/>
</dbReference>
<dbReference type="Gene3D" id="3.40.50.980">
    <property type="match status" value="4"/>
</dbReference>
<comment type="caution">
    <text evidence="8">The sequence shown here is derived from an EMBL/GenBank/DDBJ whole genome shotgun (WGS) entry which is preliminary data.</text>
</comment>
<dbReference type="InterPro" id="IPR025110">
    <property type="entry name" value="AMP-bd_C"/>
</dbReference>
<accession>A0ABV6WZY9</accession>
<dbReference type="PROSITE" id="PS00455">
    <property type="entry name" value="AMP_BINDING"/>
    <property type="match status" value="2"/>
</dbReference>
<dbReference type="Gene3D" id="3.30.559.10">
    <property type="entry name" value="Chloramphenicol acetyltransferase-like domain"/>
    <property type="match status" value="5"/>
</dbReference>
<dbReference type="NCBIfam" id="TIGR01733">
    <property type="entry name" value="AA-adenyl-dom"/>
    <property type="match status" value="3"/>
</dbReference>
<keyword evidence="5" id="KW-0045">Antibiotic biosynthesis</keyword>
<evidence type="ECO:0000256" key="4">
    <source>
        <dbReference type="ARBA" id="ARBA00022737"/>
    </source>
</evidence>
<keyword evidence="4" id="KW-0677">Repeat</keyword>
<dbReference type="SMART" id="SM00823">
    <property type="entry name" value="PKS_PP"/>
    <property type="match status" value="4"/>
</dbReference>
<dbReference type="InterPro" id="IPR010060">
    <property type="entry name" value="NRPS_synth"/>
</dbReference>
<feature type="region of interest" description="Disordered" evidence="6">
    <location>
        <begin position="2707"/>
        <end position="2726"/>
    </location>
</feature>
<dbReference type="InterPro" id="IPR006162">
    <property type="entry name" value="Ppantetheine_attach_site"/>
</dbReference>
<feature type="domain" description="Carrier" evidence="7">
    <location>
        <begin position="4110"/>
        <end position="4185"/>
    </location>
</feature>
<dbReference type="NCBIfam" id="TIGR01720">
    <property type="entry name" value="NRPS-para261"/>
    <property type="match status" value="1"/>
</dbReference>
<evidence type="ECO:0000313" key="8">
    <source>
        <dbReference type="EMBL" id="MFC1431529.1"/>
    </source>
</evidence>
<dbReference type="InterPro" id="IPR036736">
    <property type="entry name" value="ACP-like_sf"/>
</dbReference>
<dbReference type="Gene3D" id="3.30.300.30">
    <property type="match status" value="3"/>
</dbReference>
<organism evidence="8 9">
    <name type="scientific">Streptacidiphilus alkalitolerans</name>
    <dbReference type="NCBI Taxonomy" id="3342712"/>
    <lineage>
        <taxon>Bacteria</taxon>
        <taxon>Bacillati</taxon>
        <taxon>Actinomycetota</taxon>
        <taxon>Actinomycetes</taxon>
        <taxon>Kitasatosporales</taxon>
        <taxon>Streptomycetaceae</taxon>
        <taxon>Streptacidiphilus</taxon>
    </lineage>
</organism>
<dbReference type="EMBL" id="JBHEZY010000004">
    <property type="protein sequence ID" value="MFC1431529.1"/>
    <property type="molecule type" value="Genomic_DNA"/>
</dbReference>
<dbReference type="CDD" id="cd19543">
    <property type="entry name" value="DCL_NRPS"/>
    <property type="match status" value="3"/>
</dbReference>
<evidence type="ECO:0000256" key="1">
    <source>
        <dbReference type="ARBA" id="ARBA00001957"/>
    </source>
</evidence>
<dbReference type="RefSeq" id="WP_380552225.1">
    <property type="nucleotide sequence ID" value="NZ_JBHEZY010000004.1"/>
</dbReference>
<dbReference type="InterPro" id="IPR023213">
    <property type="entry name" value="CAT-like_dom_sf"/>
</dbReference>
<dbReference type="InterPro" id="IPR020806">
    <property type="entry name" value="PKS_PP-bd"/>
</dbReference>
<dbReference type="PANTHER" id="PTHR45527">
    <property type="entry name" value="NONRIBOSOMAL PEPTIDE SYNTHETASE"/>
    <property type="match status" value="1"/>
</dbReference>
<dbReference type="Proteomes" id="UP001592530">
    <property type="component" value="Unassembled WGS sequence"/>
</dbReference>
<gene>
    <name evidence="8" type="ORF">ACEZDB_12835</name>
</gene>
<dbReference type="CDD" id="cd17646">
    <property type="entry name" value="A_NRPS_AB3403-like"/>
    <property type="match status" value="1"/>
</dbReference>
<comment type="cofactor">
    <cofactor evidence="1">
        <name>pantetheine 4'-phosphate</name>
        <dbReference type="ChEBI" id="CHEBI:47942"/>
    </cofactor>
</comment>
<dbReference type="InterPro" id="IPR010071">
    <property type="entry name" value="AA_adenyl_dom"/>
</dbReference>
<dbReference type="NCBIfam" id="NF003417">
    <property type="entry name" value="PRK04813.1"/>
    <property type="match status" value="3"/>
</dbReference>
<dbReference type="CDD" id="cd12117">
    <property type="entry name" value="A_NRPS_Srf_like"/>
    <property type="match status" value="1"/>
</dbReference>
<dbReference type="PROSITE" id="PS00012">
    <property type="entry name" value="PHOSPHOPANTETHEINE"/>
    <property type="match status" value="4"/>
</dbReference>
<evidence type="ECO:0000256" key="2">
    <source>
        <dbReference type="ARBA" id="ARBA00022450"/>
    </source>
</evidence>
<protein>
    <submittedName>
        <fullName evidence="8">Amino acid adenylation domain-containing protein</fullName>
    </submittedName>
</protein>
<dbReference type="Gene3D" id="3.40.50.12780">
    <property type="entry name" value="N-terminal domain of ligase-like"/>
    <property type="match status" value="1"/>
</dbReference>
<dbReference type="SUPFAM" id="SSF52777">
    <property type="entry name" value="CoA-dependent acyltransferases"/>
    <property type="match status" value="10"/>
</dbReference>
<feature type="domain" description="Carrier" evidence="7">
    <location>
        <begin position="978"/>
        <end position="1052"/>
    </location>
</feature>
<keyword evidence="2" id="KW-0596">Phosphopantetheine</keyword>
<dbReference type="SUPFAM" id="SSF56801">
    <property type="entry name" value="Acetyl-CoA synthetase-like"/>
    <property type="match status" value="3"/>
</dbReference>
<feature type="region of interest" description="Disordered" evidence="6">
    <location>
        <begin position="4083"/>
        <end position="4111"/>
    </location>
</feature>
<dbReference type="Pfam" id="PF00550">
    <property type="entry name" value="PP-binding"/>
    <property type="match status" value="4"/>
</dbReference>
<dbReference type="Gene3D" id="2.30.38.10">
    <property type="entry name" value="Luciferase, Domain 3"/>
    <property type="match status" value="2"/>
</dbReference>
<dbReference type="PANTHER" id="PTHR45527:SF1">
    <property type="entry name" value="FATTY ACID SYNTHASE"/>
    <property type="match status" value="1"/>
</dbReference>
<dbReference type="Pfam" id="PF13193">
    <property type="entry name" value="AMP-binding_C"/>
    <property type="match status" value="3"/>
</dbReference>
<dbReference type="Gene3D" id="1.10.1200.10">
    <property type="entry name" value="ACP-like"/>
    <property type="match status" value="4"/>
</dbReference>
<sequence>MKKTSLEAVLPLTPLQEGMLFHALYDTDGVDVYTVQNVLEIAGPLDVPALRAACTALLTRHASLRAAFVQRRSGQTVQAVASSCEAPWREEDVREAATPEEAQARIAEVLADERTRRFDMARPPLVRFALIALAPAERYLLAVSYHHILIDAWSLPLLLNDLFQLYAGDRGELAPVVPFKNYLAWLGAQDQAASEAAWQQALKGVDEPTLLAPPGPDPASGPQTLPEAVTLRLDAERTLALAALAQRRGLTLNTVVQVAWALLLAAQTGRQDVVFGATVSGRPADLPGVENIVGLLMNTVPVRVRIDPAEPLSALLERVQDEQAALAAHQHLGLAGIQRLVGLPELFDTTTVFENAPVINGRARTDAWDFHELRIAFRDEGALPDGTHYPLSLTVFPGDTLQLELSHRPESVDADTARTLADRLDLLLAQFTGATDLPVGRIALLTPTEKNRTVTGWNRTERSRPDDCLPALFEAQAARTPDATAVVSGGRALSYAELDTAANRLAHRLLAAGAAADRAVAVALPRSTDVIVAILAILKSGAVYLPIDVGQPADRVSAILDDCRPLLIVTTGSTAGQLPTGVPQLLVEAADPTVGAHTPTDADRVVPLRPDHLAYAIYTSGSTGLPKGVGVEHRALANVFHSHRESVFTPEAEAAGTDRLRVALTNALGFDASWTMLLWMVAGHELHVIGDEVRGDPAALIGELAERGIDVIDTTPTFAGQLLGQGLLSGPGHRPRVVALGGEAVPPTLWDQLRAAGVHGYNLYGPTECTVESVVCRSADSAVPIIGRPIDNTAVYVLDAALRPVPAGVAGELYIAGAGLARGYLGRAGLTAERFLPDPFGAPGTRMYRTGDLVRWTADGELAFVGRSDDQVKIRGFRIEPGEIDAALLAHPSVAQAATTAHQDGAGTRRLVAYVVPAVGADFDAAALRAHTAALLPDYMVPAAFVAMPALPVTVNGKVDRRALPEPDFHAGSGGGRAAADDRERLLCALFEEILGVREISADDNFFMLGGDSILSIQLSARARKEGLALTPQDIFVHKTPEALATATASREAAPVTQPAGPAADLPLLALTDQERELLRGAHPDVEEFLPLSPLQEGMLFHALFDTDGVDVYTVQTAIELTGPLDVGALRRAGAALLARHSALRAGFTERGSGRPVQLIAPAVELPWEEADLTDAVNDEARSARLGELLADDRLRRFDMARPPLVRFTLVRLGTDRHAFAFTMHHVLTDGWSLPVVLADLFTLYAAETEGRSDAGLPPAAGFRDYLAWLVAQDRGTAERAWQQALDGMEEPTLVAADHGEGEQVNPRRHAVELDQQRTAALSRVAQQHGLTLSTLVEGAWALLLAGQTGRRDVVFGVTVSGRPADLLGVEDIVGLLMNTVPVRVRIDPADTLAELLGRLQAEQAALAAHQYLGLAEIQRLAGLPELFDTTMVFQNVPFQPESIRDAVPGLGLAPAEEREETAATHYPLSLSAFPGERLRLELNYRTSVFPLEAAERLGRSLAHLLGTMAAGLDVPVGRVGVLDADDRAEVLARSTGGPVQGPTTSVLELFAEHVTRTPDAPAVIADERELTYRQLNDQAAQLAAAIRPHLHGVEPKVAILLERSWRTVVTALAVLKAGGVYVPLDHHAPHERHTTVLAQADAQLLITDRPHPTDLPVLDPDARGSAGDTGAVHPDALACVLFTSGSTGVPKGVALTHRGITDLVRDHGFSGAANRILLHASPAFDASVYETWTPLLNGGTVVVAPPGDLDADVLQHAIRTHRVTALLLTAGLFRLIARETPEALHGLQEIWSGGDTVPAAEVQRILDTNPDITVVDAYGPAESTVIATRHPVTADDQIPTAMPIGLPLEGMRAYLLDADLHPVPDNTNGELYLAGSGLARGYLGQYGQTATHFLPDPYGPPGTRMYRTGDTARWTNNTLTFTGRTDDQVKIRGYRIELAEIETTLAASPDLKQAVVVARTHTNGSKQLIAYVVPAEGTVLDPDALRAHTADRLPDYMVPAAFVSLPTLPLTLAGKVDRRALPEPQYGKKPGSGREPLTGPEELLRALFVEVLELAEISVDDNFFALGGDSILSIQLVARARREGLALSPRDVFVHKTVAELARAAAEAGAEAQPERSQPDRSVPLLVLDDQERQGLLAVHPDAEEFLPLTPLQEGMLFHALYDTDGVDVYTVQTAMELTGPVAPEQVRAACAGLLARHPALRSGFVVTPSGRPVQVVSGDAELPWQEVDLSGSADPDAELTALLIEDRLRRFDTARPPLVRFTLARLGAERQVLVLSYHHLLLDAWSLPLVLGDLVRLSLDPLDSEPLPPAVPFRDYLVWLDGQDRSAAEDAWRRSLDGVTEPTLLAPGVRGDAQLANDTLTLELSERRTAELTRGARAAGLTLNTVVQGVWGLLLAAETGRQDVVFGATVSGRPADLPGVENIVGLLMNTVPARMRIDPALPLAEQFGQLQDEQALLTPHQYLGLAEIQRLAELPQLFDTTTVFENAPGALTGVAGDDGVGVGVRPYDAGASDVLGSTHYPLSLMAVPGERLRLELSHHPLRFGPQAAARLRDRLDLLLAAFVADPDQPVGRVGLLTRREQQQLQEWNDTAVAAEPTTLPALFAAQAAATPDAPALVDGDRTLSYAELDAAVERLARRLVRLGAGPGRTVAVAMERSAELVVALHAVHRAGAAYLPVDPDYPADRVAFMLADADPVCTVTDASYQEPLAPDGRPGEDAGPLPQARPGDPAYVLYTSGSTGRPKGVVVPHSAIVNRLRWMERYCPSGGADGRVLLKTPSSFDVSVVEFFWPLTVGATLVVAPPGAHRDPEALAALIRRAQITYAHFVPSMLEAFLQWPGAGDCTSLRHVVCSGEALPPRLAARFHRLLGGTALHNFYGPTEAAVDVTAWTVDTPEPAAVPIGRPIDNTAVHVLDGALRPLPTGAVGELYLAGTGLALGYHGRPVLTAERFVASPFGPPGSRLYRTGDLVRWSPEGQLLYVGRVDDQVKIRGQRIEPGEIEAALTRHPGLADCAVLVREDRPGVQRLVAYAVPAAGADPTVEELREHAAAVLPAALVPSAIVLLPALPLGPSGKLDRRALPAPDFAAETAGRAAATPREELLCTLFAEVLGLPGVGADDGFFALGGDSILSIQLTARARAEGLLLTPRDVFARPTPAGLARIARTAEAALAEDPDAGIGDVPLTPIMRALRDRGGSSAGFSQAALLTVPAGMDRDVLRAALQAVMDRHDMLRLRLTVTESGDWSLATAPRGAVAAADLLRRVAVPQAVLSAEDGLRGLVAVEAATAQADLAPERGAVLRAVWFDAGPEASGRLLLTVHHLAVDAVSWPILLTDLHQAWSATAGGTEPALAPVPASFRTWARRLAAAPSPDRGSAYWQDLGAFEDPALTDRQVGPGDSYAHAGGLTVELPVADTLSLLEHVPTAYRAGLDEALLTALALAVARWRSRRGPDGGSAVLVDVERHGREDAGLDLSRTVGWFTSQAPALLNPGEAGWDESSAGRALMRVKEDLRRVPDRGRHYGVRPDQAPTVPQVGFNYLGRQARGGTGDWTPAPESDVLPLGADPAQPVPHLLDLDAVVEEGPEGPRLVGRWTWAGALLTEAEVRDLAGAWCEALRVLAAHLRRPDAGGRTPADFPLLALTQAAVAQAESKVGPAPLQDLLPLAPVQQGLLYHALRDPEQTDVYSVQFTVELAGAPDRPALRAACERLLARHPALRAGFIRLGDLAVQAVPESVPLPWQEADLSDAADHAGQLAELLTGERLRRFDLDRPPLLRFVLVRLPDRRAALVLTAHHILLDGWSLPLILRDLFALYRAERSGEDPALPAPVGLADYLGWLAAQDREAAAGAWRETLGGAAGRVVPTLVAPSGFPTVLPEQLSTELDPTTTAALTAAARQHGLTLNTVVQGLWALLLGELTGAADVVFGATGAERPAELPGVAEIVGPLISTAPVRVGIDPAEPMAVLLARLQSEQAGLAAHRHLGLSEIQRAAGAGPLFDTCVVFQNYPQRQTVRELAGEGGLNVTGFSGRDAYHYPLKLTVAPDERLHLALDHHPDAVPGATAAAVLARLRRLLERWAAEPGARVADLTASSGPRLPERAAGPVTRQVSARPSEPVPEPLLDALRRFVSELTQTQQVADEDDFFRIGGDSLAALRLSGRIADTFGVELPPGAVHRTPTLRGLAALLAAAVSRSTRSSATEERNSQP</sequence>
<dbReference type="InterPro" id="IPR020845">
    <property type="entry name" value="AMP-binding_CS"/>
</dbReference>
<evidence type="ECO:0000313" key="9">
    <source>
        <dbReference type="Proteomes" id="UP001592530"/>
    </source>
</evidence>
<evidence type="ECO:0000259" key="7">
    <source>
        <dbReference type="PROSITE" id="PS50075"/>
    </source>
</evidence>
<evidence type="ECO:0000256" key="5">
    <source>
        <dbReference type="ARBA" id="ARBA00023194"/>
    </source>
</evidence>
<dbReference type="InterPro" id="IPR009081">
    <property type="entry name" value="PP-bd_ACP"/>
</dbReference>
<dbReference type="InterPro" id="IPR000873">
    <property type="entry name" value="AMP-dep_synth/lig_dom"/>
</dbReference>
<evidence type="ECO:0000256" key="6">
    <source>
        <dbReference type="SAM" id="MobiDB-lite"/>
    </source>
</evidence>
<dbReference type="Pfam" id="PF00501">
    <property type="entry name" value="AMP-binding"/>
    <property type="match status" value="3"/>
</dbReference>
<proteinExistence type="predicted"/>
<dbReference type="InterPro" id="IPR045851">
    <property type="entry name" value="AMP-bd_C_sf"/>
</dbReference>
<dbReference type="CDD" id="cd05930">
    <property type="entry name" value="A_NRPS"/>
    <property type="match status" value="1"/>
</dbReference>
<dbReference type="InterPro" id="IPR042099">
    <property type="entry name" value="ANL_N_sf"/>
</dbReference>
<keyword evidence="3" id="KW-0597">Phosphoprotein</keyword>